<keyword evidence="14 21" id="KW-0067">ATP-binding</keyword>
<organism evidence="25 26">
    <name type="scientific">Liquidambar formosana</name>
    <name type="common">Formosan gum</name>
    <dbReference type="NCBI Taxonomy" id="63359"/>
    <lineage>
        <taxon>Eukaryota</taxon>
        <taxon>Viridiplantae</taxon>
        <taxon>Streptophyta</taxon>
        <taxon>Embryophyta</taxon>
        <taxon>Tracheophyta</taxon>
        <taxon>Spermatophyta</taxon>
        <taxon>Magnoliopsida</taxon>
        <taxon>eudicotyledons</taxon>
        <taxon>Gunneridae</taxon>
        <taxon>Pentapetalae</taxon>
        <taxon>Saxifragales</taxon>
        <taxon>Altingiaceae</taxon>
        <taxon>Liquidambar</taxon>
    </lineage>
</organism>
<dbReference type="Proteomes" id="UP001415857">
    <property type="component" value="Unassembled WGS sequence"/>
</dbReference>
<feature type="binding site" evidence="21">
    <location>
        <position position="709"/>
    </location>
    <ligand>
        <name>ATP</name>
        <dbReference type="ChEBI" id="CHEBI:30616"/>
    </ligand>
</feature>
<evidence type="ECO:0000256" key="5">
    <source>
        <dbReference type="ARBA" id="ARBA00022527"/>
    </source>
</evidence>
<dbReference type="InterPro" id="IPR032675">
    <property type="entry name" value="LRR_dom_sf"/>
</dbReference>
<evidence type="ECO:0000256" key="4">
    <source>
        <dbReference type="ARBA" id="ARBA00022475"/>
    </source>
</evidence>
<dbReference type="GO" id="GO:0009653">
    <property type="term" value="P:anatomical structure morphogenesis"/>
    <property type="evidence" value="ECO:0007669"/>
    <property type="project" value="UniProtKB-ARBA"/>
</dbReference>
<dbReference type="InterPro" id="IPR001245">
    <property type="entry name" value="Ser-Thr/Tyr_kinase_cat_dom"/>
</dbReference>
<dbReference type="InterPro" id="IPR050647">
    <property type="entry name" value="Plant_LRR-RLKs"/>
</dbReference>
<keyword evidence="8" id="KW-0808">Transferase</keyword>
<keyword evidence="4" id="KW-1003">Cell membrane</keyword>
<dbReference type="InterPro" id="IPR000719">
    <property type="entry name" value="Prot_kinase_dom"/>
</dbReference>
<evidence type="ECO:0000256" key="17">
    <source>
        <dbReference type="ARBA" id="ARBA00023170"/>
    </source>
</evidence>
<dbReference type="PROSITE" id="PS00107">
    <property type="entry name" value="PROTEIN_KINASE_ATP"/>
    <property type="match status" value="1"/>
</dbReference>
<keyword evidence="5" id="KW-0723">Serine/threonine-protein kinase</keyword>
<evidence type="ECO:0000259" key="24">
    <source>
        <dbReference type="PROSITE" id="PS50011"/>
    </source>
</evidence>
<evidence type="ECO:0000256" key="19">
    <source>
        <dbReference type="ARBA" id="ARBA00047899"/>
    </source>
</evidence>
<dbReference type="PANTHER" id="PTHR48056">
    <property type="entry name" value="LRR RECEPTOR-LIKE SERINE/THREONINE-PROTEIN KINASE-RELATED"/>
    <property type="match status" value="1"/>
</dbReference>
<evidence type="ECO:0000256" key="3">
    <source>
        <dbReference type="ARBA" id="ARBA00012513"/>
    </source>
</evidence>
<evidence type="ECO:0000256" key="18">
    <source>
        <dbReference type="ARBA" id="ARBA00023180"/>
    </source>
</evidence>
<evidence type="ECO:0000256" key="20">
    <source>
        <dbReference type="ARBA" id="ARBA00048679"/>
    </source>
</evidence>
<evidence type="ECO:0000256" key="21">
    <source>
        <dbReference type="PROSITE-ProRule" id="PRU10141"/>
    </source>
</evidence>
<gene>
    <name evidence="25" type="ORF">L1049_011822</name>
</gene>
<dbReference type="InterPro" id="IPR003591">
    <property type="entry name" value="Leu-rich_rpt_typical-subtyp"/>
</dbReference>
<dbReference type="Pfam" id="PF07714">
    <property type="entry name" value="PK_Tyr_Ser-Thr"/>
    <property type="match status" value="1"/>
</dbReference>
<evidence type="ECO:0000256" key="7">
    <source>
        <dbReference type="ARBA" id="ARBA00022614"/>
    </source>
</evidence>
<dbReference type="InterPro" id="IPR001611">
    <property type="entry name" value="Leu-rich_rpt"/>
</dbReference>
<evidence type="ECO:0000256" key="2">
    <source>
        <dbReference type="ARBA" id="ARBA00008684"/>
    </source>
</evidence>
<dbReference type="Pfam" id="PF08263">
    <property type="entry name" value="LRRNT_2"/>
    <property type="match status" value="1"/>
</dbReference>
<evidence type="ECO:0000256" key="14">
    <source>
        <dbReference type="ARBA" id="ARBA00022840"/>
    </source>
</evidence>
<dbReference type="SMART" id="SM00220">
    <property type="entry name" value="S_TKc"/>
    <property type="match status" value="1"/>
</dbReference>
<keyword evidence="13" id="KW-0418">Kinase</keyword>
<dbReference type="EMBL" id="JBBPBK010000006">
    <property type="protein sequence ID" value="KAK9283574.1"/>
    <property type="molecule type" value="Genomic_DNA"/>
</dbReference>
<accession>A0AAP0RSU9</accession>
<keyword evidence="16 22" id="KW-0472">Membrane</keyword>
<comment type="caution">
    <text evidence="25">The sequence shown here is derived from an EMBL/GenBank/DDBJ whole genome shotgun (WGS) entry which is preliminary data.</text>
</comment>
<evidence type="ECO:0000313" key="25">
    <source>
        <dbReference type="EMBL" id="KAK9283574.1"/>
    </source>
</evidence>
<comment type="catalytic activity">
    <reaction evidence="19">
        <text>L-threonyl-[protein] + ATP = O-phospho-L-threonyl-[protein] + ADP + H(+)</text>
        <dbReference type="Rhea" id="RHEA:46608"/>
        <dbReference type="Rhea" id="RHEA-COMP:11060"/>
        <dbReference type="Rhea" id="RHEA-COMP:11605"/>
        <dbReference type="ChEBI" id="CHEBI:15378"/>
        <dbReference type="ChEBI" id="CHEBI:30013"/>
        <dbReference type="ChEBI" id="CHEBI:30616"/>
        <dbReference type="ChEBI" id="CHEBI:61977"/>
        <dbReference type="ChEBI" id="CHEBI:456216"/>
        <dbReference type="EC" id="2.7.11.1"/>
    </reaction>
</comment>
<keyword evidence="18" id="KW-0325">Glycoprotein</keyword>
<dbReference type="Gene3D" id="3.30.200.20">
    <property type="entry name" value="Phosphorylase Kinase, domain 1"/>
    <property type="match status" value="1"/>
</dbReference>
<evidence type="ECO:0000313" key="26">
    <source>
        <dbReference type="Proteomes" id="UP001415857"/>
    </source>
</evidence>
<evidence type="ECO:0000256" key="13">
    <source>
        <dbReference type="ARBA" id="ARBA00022777"/>
    </source>
</evidence>
<evidence type="ECO:0000256" key="23">
    <source>
        <dbReference type="SAM" id="SignalP"/>
    </source>
</evidence>
<comment type="similarity">
    <text evidence="2">Belongs to the protein kinase superfamily. Ser/Thr protein kinase family.</text>
</comment>
<evidence type="ECO:0000256" key="6">
    <source>
        <dbReference type="ARBA" id="ARBA00022553"/>
    </source>
</evidence>
<dbReference type="FunFam" id="3.30.200.20:FF:000661">
    <property type="entry name" value="Serine-threonine protein kinase plant-type"/>
    <property type="match status" value="1"/>
</dbReference>
<dbReference type="FunFam" id="3.80.10.10:FF:000041">
    <property type="entry name" value="LRR receptor-like serine/threonine-protein kinase ERECTA"/>
    <property type="match status" value="1"/>
</dbReference>
<evidence type="ECO:0000256" key="16">
    <source>
        <dbReference type="ARBA" id="ARBA00023136"/>
    </source>
</evidence>
<dbReference type="Pfam" id="PF00560">
    <property type="entry name" value="LRR_1"/>
    <property type="match status" value="4"/>
</dbReference>
<dbReference type="SUPFAM" id="SSF56112">
    <property type="entry name" value="Protein kinase-like (PK-like)"/>
    <property type="match status" value="1"/>
</dbReference>
<dbReference type="SUPFAM" id="SSF52058">
    <property type="entry name" value="L domain-like"/>
    <property type="match status" value="2"/>
</dbReference>
<keyword evidence="15 22" id="KW-1133">Transmembrane helix</keyword>
<evidence type="ECO:0000256" key="22">
    <source>
        <dbReference type="SAM" id="Phobius"/>
    </source>
</evidence>
<dbReference type="PROSITE" id="PS00108">
    <property type="entry name" value="PROTEIN_KINASE_ST"/>
    <property type="match status" value="1"/>
</dbReference>
<dbReference type="GO" id="GO:0004674">
    <property type="term" value="F:protein serine/threonine kinase activity"/>
    <property type="evidence" value="ECO:0007669"/>
    <property type="project" value="UniProtKB-KW"/>
</dbReference>
<dbReference type="GO" id="GO:0005524">
    <property type="term" value="F:ATP binding"/>
    <property type="evidence" value="ECO:0007669"/>
    <property type="project" value="UniProtKB-UniRule"/>
</dbReference>
<dbReference type="SMART" id="SM00369">
    <property type="entry name" value="LRR_TYP"/>
    <property type="match status" value="8"/>
</dbReference>
<evidence type="ECO:0000256" key="11">
    <source>
        <dbReference type="ARBA" id="ARBA00022737"/>
    </source>
</evidence>
<keyword evidence="17" id="KW-0675">Receptor</keyword>
<protein>
    <recommendedName>
        <fullName evidence="3">non-specific serine/threonine protein kinase</fullName>
        <ecNumber evidence="3">2.7.11.1</ecNumber>
    </recommendedName>
</protein>
<keyword evidence="10 23" id="KW-0732">Signal</keyword>
<feature type="signal peptide" evidence="23">
    <location>
        <begin position="1"/>
        <end position="20"/>
    </location>
</feature>
<sequence>MEKICFLSFVSVFLVYCSMACLAMAPTNLTTDQSALFAFKAHITFDPLNVLTHNWSTLTFFCNWIGVTCGAHHQRVIALNLPNMGLTGTIPPHLGNLSFPTVFNIENNRFHGHLPNEFVFLRRLEVIDLRLNYFSGEVPLWSSILPKLQSILLFNNNFSGSLPEDICTSLPELQELDLCQNQFYGQIPSGLFKCRQLQLLRLPLNKFTGSIPREIGNLTMLKELSLNGNNLEGAMPLEMGQLGNLQILNLGFNSLTGSIPSKIFNISTINAIGLPYNYLSGQLPSTIGLWLPNLKILDLARNKLSGVIPNSISNASKLTLLELSINSFTGFIPNTLGNLRLLQRLQVFENFLTTEYSSTLGLRFLFKSLTNCKYLTRLAFSSNPLGGILLISIGNLSASLQYLHANNCQIKGSIPREIGNLSNLINLSLGNNELTGSIPTTVERLKNIQGSNKLTSIIPPTLWSLADLLALNLSTNSLSGYLPLDVGNLKVATVIDLSGNQLSGDIPSTIGGLQSLDNLSLAKNRLQGAIPQSFGDLISLEFLDLSTNNLSGMIPKSLEKLLYLKYLNVSFNRLEGEIPNGGPFANFSAQSFVMNDGLCGEPRLQVPPCKTSTVKRLRTTILRLLNYIFLGIASIVFVLALIFVLIRCRKRNVSDPIQADFSPLAWRRISYLELQEATHGFGESNLIGIGSFGSVYKGTLSDGINVAIKVFNLQLEEAFKSFEVESEVLRNIRHRNLLKIISSCANLDFKAFILEYMPNGSLEKWLYSHNYYLDILQRLNIMIDVGSALEYLHHGCSTPVVHCDLKPSNVLLHEDMVAHVSDFGIAKLLGDEESMKHTKTLATIGYMAPEYGSEGVVSTRSDVYSFGILLMETFTRKKPTDEMFVEEMSLKRWVRESLPYAVIEVADVNLLGRQDDVHFSTKMDCTLSVLDLALKCSAELPEERINIKDVLTTLNKIKIKFQMSIARTRNIHDARSLM</sequence>
<dbReference type="PROSITE" id="PS50011">
    <property type="entry name" value="PROTEIN_KINASE_DOM"/>
    <property type="match status" value="1"/>
</dbReference>
<dbReference type="AlphaFoldDB" id="A0AAP0RSU9"/>
<dbReference type="InterPro" id="IPR011009">
    <property type="entry name" value="Kinase-like_dom_sf"/>
</dbReference>
<feature type="chain" id="PRO_5042902078" description="non-specific serine/threonine protein kinase" evidence="23">
    <location>
        <begin position="21"/>
        <end position="978"/>
    </location>
</feature>
<dbReference type="FunFam" id="1.10.510.10:FF:000358">
    <property type="entry name" value="Putative leucine-rich repeat receptor-like serine/threonine-protein kinase"/>
    <property type="match status" value="1"/>
</dbReference>
<proteinExistence type="inferred from homology"/>
<dbReference type="FunFam" id="3.80.10.10:FF:000095">
    <property type="entry name" value="LRR receptor-like serine/threonine-protein kinase GSO1"/>
    <property type="match status" value="1"/>
</dbReference>
<evidence type="ECO:0000256" key="1">
    <source>
        <dbReference type="ARBA" id="ARBA00004162"/>
    </source>
</evidence>
<evidence type="ECO:0000256" key="9">
    <source>
        <dbReference type="ARBA" id="ARBA00022692"/>
    </source>
</evidence>
<comment type="subcellular location">
    <subcellularLocation>
        <location evidence="1">Cell membrane</location>
        <topology evidence="1">Single-pass membrane protein</topology>
    </subcellularLocation>
</comment>
<feature type="domain" description="Protein kinase" evidence="24">
    <location>
        <begin position="681"/>
        <end position="961"/>
    </location>
</feature>
<evidence type="ECO:0000256" key="8">
    <source>
        <dbReference type="ARBA" id="ARBA00022679"/>
    </source>
</evidence>
<feature type="transmembrane region" description="Helical" evidence="22">
    <location>
        <begin position="624"/>
        <end position="646"/>
    </location>
</feature>
<evidence type="ECO:0000256" key="15">
    <source>
        <dbReference type="ARBA" id="ARBA00022989"/>
    </source>
</evidence>
<dbReference type="Gene3D" id="1.10.510.10">
    <property type="entry name" value="Transferase(Phosphotransferase) domain 1"/>
    <property type="match status" value="1"/>
</dbReference>
<dbReference type="InterPro" id="IPR013210">
    <property type="entry name" value="LRR_N_plant-typ"/>
</dbReference>
<dbReference type="GO" id="GO:0099402">
    <property type="term" value="P:plant organ development"/>
    <property type="evidence" value="ECO:0007669"/>
    <property type="project" value="UniProtKB-ARBA"/>
</dbReference>
<dbReference type="InterPro" id="IPR008271">
    <property type="entry name" value="Ser/Thr_kinase_AS"/>
</dbReference>
<evidence type="ECO:0000256" key="10">
    <source>
        <dbReference type="ARBA" id="ARBA00022729"/>
    </source>
</evidence>
<keyword evidence="6" id="KW-0597">Phosphoprotein</keyword>
<dbReference type="Pfam" id="PF13855">
    <property type="entry name" value="LRR_8"/>
    <property type="match status" value="3"/>
</dbReference>
<keyword evidence="12 21" id="KW-0547">Nucleotide-binding</keyword>
<keyword evidence="9 22" id="KW-0812">Transmembrane</keyword>
<dbReference type="FunFam" id="3.80.10.10:FF:000400">
    <property type="entry name" value="Nuclear pore complex protein NUP107"/>
    <property type="match status" value="1"/>
</dbReference>
<comment type="catalytic activity">
    <reaction evidence="20">
        <text>L-seryl-[protein] + ATP = O-phospho-L-seryl-[protein] + ADP + H(+)</text>
        <dbReference type="Rhea" id="RHEA:17989"/>
        <dbReference type="Rhea" id="RHEA-COMP:9863"/>
        <dbReference type="Rhea" id="RHEA-COMP:11604"/>
        <dbReference type="ChEBI" id="CHEBI:15378"/>
        <dbReference type="ChEBI" id="CHEBI:29999"/>
        <dbReference type="ChEBI" id="CHEBI:30616"/>
        <dbReference type="ChEBI" id="CHEBI:83421"/>
        <dbReference type="ChEBI" id="CHEBI:456216"/>
        <dbReference type="EC" id="2.7.11.1"/>
    </reaction>
</comment>
<dbReference type="InterPro" id="IPR017441">
    <property type="entry name" value="Protein_kinase_ATP_BS"/>
</dbReference>
<dbReference type="GO" id="GO:0005886">
    <property type="term" value="C:plasma membrane"/>
    <property type="evidence" value="ECO:0007669"/>
    <property type="project" value="UniProtKB-SubCell"/>
</dbReference>
<keyword evidence="26" id="KW-1185">Reference proteome</keyword>
<dbReference type="Gene3D" id="3.80.10.10">
    <property type="entry name" value="Ribonuclease Inhibitor"/>
    <property type="match status" value="3"/>
</dbReference>
<name>A0AAP0RSU9_LIQFO</name>
<dbReference type="GO" id="GO:0033612">
    <property type="term" value="F:receptor serine/threonine kinase binding"/>
    <property type="evidence" value="ECO:0007669"/>
    <property type="project" value="TreeGrafter"/>
</dbReference>
<keyword evidence="7" id="KW-0433">Leucine-rich repeat</keyword>
<dbReference type="EC" id="2.7.11.1" evidence="3"/>
<evidence type="ECO:0000256" key="12">
    <source>
        <dbReference type="ARBA" id="ARBA00022741"/>
    </source>
</evidence>
<keyword evidence="11" id="KW-0677">Repeat</keyword>
<dbReference type="PANTHER" id="PTHR48056:SF73">
    <property type="entry name" value="LRR RECEPTOR-LIKE SERINE_THREONINE-PROTEIN KINASE EFR"/>
    <property type="match status" value="1"/>
</dbReference>
<reference evidence="25 26" key="1">
    <citation type="journal article" date="2024" name="Plant J.">
        <title>Genome sequences and population genomics reveal climatic adaptation and genomic divergence between two closely related sweetgum species.</title>
        <authorList>
            <person name="Xu W.Q."/>
            <person name="Ren C.Q."/>
            <person name="Zhang X.Y."/>
            <person name="Comes H.P."/>
            <person name="Liu X.H."/>
            <person name="Li Y.G."/>
            <person name="Kettle C.J."/>
            <person name="Jalonen R."/>
            <person name="Gaisberger H."/>
            <person name="Ma Y.Z."/>
            <person name="Qiu Y.X."/>
        </authorList>
    </citation>
    <scope>NUCLEOTIDE SEQUENCE [LARGE SCALE GENOMIC DNA]</scope>
    <source>
        <strain evidence="25">Hangzhou</strain>
    </source>
</reference>